<evidence type="ECO:0000256" key="6">
    <source>
        <dbReference type="ARBA" id="ARBA00023136"/>
    </source>
</evidence>
<evidence type="ECO:0000256" key="5">
    <source>
        <dbReference type="ARBA" id="ARBA00022989"/>
    </source>
</evidence>
<protein>
    <submittedName>
        <fullName evidence="10">Rhomboid family intramembrane serine protease</fullName>
    </submittedName>
</protein>
<proteinExistence type="inferred from homology"/>
<dbReference type="InterPro" id="IPR035952">
    <property type="entry name" value="Rhomboid-like_sf"/>
</dbReference>
<dbReference type="Gene3D" id="1.20.1540.10">
    <property type="entry name" value="Rhomboid-like"/>
    <property type="match status" value="1"/>
</dbReference>
<sequence>MNYMQTKVKRGIRFGEDGDALMMLIFINVMVFVIITFIKIVYQLTPINMELFQSQILDWIGMPADMSRFISRPWVLLTHMIAHASVWSLLGNMLFLWAFGFLLQDLIGNKHIIPVYIYGALAGVVFFVASANLLPGFRANIGSFQLFGAGASVMAVAIATTVTAPDYRVFPMINGGIPLWVITLIYVVIDLAGLASVAFPYHLSHLAGAGMGFWYIRLIRNGNSPGEWMHRLYNWFINLFNPSKPTSKKSIKKEVFYNTKGQQPFTRKPNVSEQRVDAILDKISRTGYQSLSEEEKDILKKAAENEE</sequence>
<dbReference type="EMBL" id="SDHW01000002">
    <property type="protein sequence ID" value="RXK60477.1"/>
    <property type="molecule type" value="Genomic_DNA"/>
</dbReference>
<evidence type="ECO:0000256" key="3">
    <source>
        <dbReference type="ARBA" id="ARBA00022692"/>
    </source>
</evidence>
<dbReference type="GO" id="GO:0006508">
    <property type="term" value="P:proteolysis"/>
    <property type="evidence" value="ECO:0007669"/>
    <property type="project" value="UniProtKB-KW"/>
</dbReference>
<evidence type="ECO:0000256" key="7">
    <source>
        <dbReference type="SAM" id="Phobius"/>
    </source>
</evidence>
<keyword evidence="10" id="KW-0645">Protease</keyword>
<dbReference type="Proteomes" id="UP000290204">
    <property type="component" value="Unassembled WGS sequence"/>
</dbReference>
<feature type="transmembrane region" description="Helical" evidence="7">
    <location>
        <begin position="201"/>
        <end position="219"/>
    </location>
</feature>
<name>A0A4Q1CJE8_9BACT</name>
<evidence type="ECO:0000256" key="1">
    <source>
        <dbReference type="ARBA" id="ARBA00004141"/>
    </source>
</evidence>
<keyword evidence="11" id="KW-1185">Reference proteome</keyword>
<evidence type="ECO:0000313" key="10">
    <source>
        <dbReference type="EMBL" id="RXK60477.1"/>
    </source>
</evidence>
<feature type="transmembrane region" description="Helical" evidence="7">
    <location>
        <begin position="115"/>
        <end position="134"/>
    </location>
</feature>
<evidence type="ECO:0000259" key="9">
    <source>
        <dbReference type="Pfam" id="PF20216"/>
    </source>
</evidence>
<organism evidence="10 11">
    <name type="scientific">Lacibacter luteus</name>
    <dbReference type="NCBI Taxonomy" id="2508719"/>
    <lineage>
        <taxon>Bacteria</taxon>
        <taxon>Pseudomonadati</taxon>
        <taxon>Bacteroidota</taxon>
        <taxon>Chitinophagia</taxon>
        <taxon>Chitinophagales</taxon>
        <taxon>Chitinophagaceae</taxon>
        <taxon>Lacibacter</taxon>
    </lineage>
</organism>
<feature type="transmembrane region" description="Helical" evidence="7">
    <location>
        <begin position="21"/>
        <end position="42"/>
    </location>
</feature>
<feature type="domain" description="DUF6576" evidence="9">
    <location>
        <begin position="272"/>
        <end position="301"/>
    </location>
</feature>
<dbReference type="InterPro" id="IPR022764">
    <property type="entry name" value="Peptidase_S54_rhomboid_dom"/>
</dbReference>
<accession>A0A4Q1CJE8</accession>
<keyword evidence="6 7" id="KW-0472">Membrane</keyword>
<feature type="transmembrane region" description="Helical" evidence="7">
    <location>
        <begin position="146"/>
        <end position="165"/>
    </location>
</feature>
<dbReference type="AlphaFoldDB" id="A0A4Q1CJE8"/>
<dbReference type="RefSeq" id="WP_129130437.1">
    <property type="nucleotide sequence ID" value="NZ_SDHW01000002.1"/>
</dbReference>
<comment type="similarity">
    <text evidence="2">Belongs to the peptidase S54 family.</text>
</comment>
<feature type="transmembrane region" description="Helical" evidence="7">
    <location>
        <begin position="177"/>
        <end position="195"/>
    </location>
</feature>
<dbReference type="PANTHER" id="PTHR43731:SF14">
    <property type="entry name" value="PRESENILIN-ASSOCIATED RHOMBOID-LIKE PROTEIN, MITOCHONDRIAL"/>
    <property type="match status" value="1"/>
</dbReference>
<comment type="subcellular location">
    <subcellularLocation>
        <location evidence="1">Membrane</location>
        <topology evidence="1">Multi-pass membrane protein</topology>
    </subcellularLocation>
</comment>
<feature type="domain" description="Peptidase S54 rhomboid" evidence="8">
    <location>
        <begin position="73"/>
        <end position="219"/>
    </location>
</feature>
<comment type="caution">
    <text evidence="10">The sequence shown here is derived from an EMBL/GenBank/DDBJ whole genome shotgun (WGS) entry which is preliminary data.</text>
</comment>
<evidence type="ECO:0000313" key="11">
    <source>
        <dbReference type="Proteomes" id="UP000290204"/>
    </source>
</evidence>
<dbReference type="GO" id="GO:0016020">
    <property type="term" value="C:membrane"/>
    <property type="evidence" value="ECO:0007669"/>
    <property type="project" value="UniProtKB-SubCell"/>
</dbReference>
<dbReference type="InterPro" id="IPR046483">
    <property type="entry name" value="DUF6576"/>
</dbReference>
<dbReference type="Pfam" id="PF20216">
    <property type="entry name" value="DUF6576"/>
    <property type="match status" value="1"/>
</dbReference>
<reference evidence="10 11" key="1">
    <citation type="submission" date="2019-01" db="EMBL/GenBank/DDBJ databases">
        <title>Lacibacter sp. strain TTM-7.</title>
        <authorList>
            <person name="Chen W.-M."/>
        </authorList>
    </citation>
    <scope>NUCLEOTIDE SEQUENCE [LARGE SCALE GENOMIC DNA]</scope>
    <source>
        <strain evidence="10 11">TTM-7</strain>
    </source>
</reference>
<keyword evidence="5 7" id="KW-1133">Transmembrane helix</keyword>
<keyword evidence="4" id="KW-0378">Hydrolase</keyword>
<dbReference type="InterPro" id="IPR050925">
    <property type="entry name" value="Rhomboid_protease_S54"/>
</dbReference>
<feature type="transmembrane region" description="Helical" evidence="7">
    <location>
        <begin position="81"/>
        <end position="103"/>
    </location>
</feature>
<evidence type="ECO:0000259" key="8">
    <source>
        <dbReference type="Pfam" id="PF01694"/>
    </source>
</evidence>
<dbReference type="OrthoDB" id="680602at2"/>
<dbReference type="PANTHER" id="PTHR43731">
    <property type="entry name" value="RHOMBOID PROTEASE"/>
    <property type="match status" value="1"/>
</dbReference>
<evidence type="ECO:0000256" key="4">
    <source>
        <dbReference type="ARBA" id="ARBA00022801"/>
    </source>
</evidence>
<dbReference type="Pfam" id="PF01694">
    <property type="entry name" value="Rhomboid"/>
    <property type="match status" value="1"/>
</dbReference>
<evidence type="ECO:0000256" key="2">
    <source>
        <dbReference type="ARBA" id="ARBA00009045"/>
    </source>
</evidence>
<keyword evidence="3 7" id="KW-0812">Transmembrane</keyword>
<dbReference type="SUPFAM" id="SSF144091">
    <property type="entry name" value="Rhomboid-like"/>
    <property type="match status" value="1"/>
</dbReference>
<gene>
    <name evidence="10" type="ORF">ESA94_08385</name>
</gene>
<dbReference type="GO" id="GO:0004252">
    <property type="term" value="F:serine-type endopeptidase activity"/>
    <property type="evidence" value="ECO:0007669"/>
    <property type="project" value="InterPro"/>
</dbReference>